<evidence type="ECO:0000313" key="3">
    <source>
        <dbReference type="Proteomes" id="UP000215196"/>
    </source>
</evidence>
<dbReference type="PANTHER" id="PTHR33202">
    <property type="entry name" value="ZINC UPTAKE REGULATION PROTEIN"/>
    <property type="match status" value="1"/>
</dbReference>
<dbReference type="GO" id="GO:0000976">
    <property type="term" value="F:transcription cis-regulatory region binding"/>
    <property type="evidence" value="ECO:0007669"/>
    <property type="project" value="TreeGrafter"/>
</dbReference>
<dbReference type="InterPro" id="IPR002481">
    <property type="entry name" value="FUR"/>
</dbReference>
<dbReference type="InterPro" id="IPR036388">
    <property type="entry name" value="WH-like_DNA-bd_sf"/>
</dbReference>
<proteinExistence type="predicted"/>
<dbReference type="SUPFAM" id="SSF46785">
    <property type="entry name" value="Winged helix' DNA-binding domain"/>
    <property type="match status" value="1"/>
</dbReference>
<dbReference type="GO" id="GO:0008270">
    <property type="term" value="F:zinc ion binding"/>
    <property type="evidence" value="ECO:0007669"/>
    <property type="project" value="TreeGrafter"/>
</dbReference>
<name>A0A239XU82_9FLAO</name>
<evidence type="ECO:0000313" key="2">
    <source>
        <dbReference type="EMBL" id="SNV49498.1"/>
    </source>
</evidence>
<keyword evidence="1" id="KW-0862">Zinc</keyword>
<keyword evidence="1" id="KW-0479">Metal-binding</keyword>
<dbReference type="AlphaFoldDB" id="A0A239XU82"/>
<comment type="cofactor">
    <cofactor evidence="1">
        <name>Zn(2+)</name>
        <dbReference type="ChEBI" id="CHEBI:29105"/>
    </cofactor>
    <text evidence="1">Binds 1 zinc ion per subunit.</text>
</comment>
<feature type="binding site" evidence="1">
    <location>
        <position position="177"/>
    </location>
    <ligand>
        <name>Zn(2+)</name>
        <dbReference type="ChEBI" id="CHEBI:29105"/>
    </ligand>
</feature>
<dbReference type="EMBL" id="LT906465">
    <property type="protein sequence ID" value="SNV49498.1"/>
    <property type="molecule type" value="Genomic_DNA"/>
</dbReference>
<dbReference type="Pfam" id="PF01475">
    <property type="entry name" value="FUR"/>
    <property type="match status" value="1"/>
</dbReference>
<dbReference type="GO" id="GO:1900376">
    <property type="term" value="P:regulation of secondary metabolite biosynthetic process"/>
    <property type="evidence" value="ECO:0007669"/>
    <property type="project" value="TreeGrafter"/>
</dbReference>
<dbReference type="Gene3D" id="1.10.10.10">
    <property type="entry name" value="Winged helix-like DNA-binding domain superfamily/Winged helix DNA-binding domain"/>
    <property type="match status" value="1"/>
</dbReference>
<dbReference type="PANTHER" id="PTHR33202:SF22">
    <property type="entry name" value="HYDROGEN PEROXIDE SENSITIVE REPRESSOR"/>
    <property type="match status" value="1"/>
</dbReference>
<protein>
    <submittedName>
        <fullName evidence="2">Ferric uptake regulator family</fullName>
    </submittedName>
</protein>
<sequence length="187" mass="21191">MVTYITYKVQTVNITNLSKEITILIQKNISNFTIDLNSVTNTDRSKMKSLEEKLLKRGIKPTSVRLLIFTTMSGLQKAFSLTDLETELETVNKSTIFRTLSLFHENLLIHSIDDGSGSIKYSICSDTCMCTVGELHVHFNCNRCKNTYCLESISIPAIQLPEKFLLDSVNFVMKGICKDCSRFVKTK</sequence>
<dbReference type="Proteomes" id="UP000215196">
    <property type="component" value="Chromosome 1"/>
</dbReference>
<reference evidence="2 3" key="1">
    <citation type="submission" date="2017-06" db="EMBL/GenBank/DDBJ databases">
        <authorList>
            <consortium name="Pathogen Informatics"/>
        </authorList>
    </citation>
    <scope>NUCLEOTIDE SEQUENCE [LARGE SCALE GENOMIC DNA]</scope>
    <source>
        <strain evidence="2 3">NCTC13490</strain>
    </source>
</reference>
<dbReference type="InterPro" id="IPR036390">
    <property type="entry name" value="WH_DNA-bd_sf"/>
</dbReference>
<dbReference type="GO" id="GO:0045892">
    <property type="term" value="P:negative regulation of DNA-templated transcription"/>
    <property type="evidence" value="ECO:0007669"/>
    <property type="project" value="TreeGrafter"/>
</dbReference>
<gene>
    <name evidence="2" type="ORF">SAMEA4412677_02136</name>
</gene>
<keyword evidence="3" id="KW-1185">Reference proteome</keyword>
<organism evidence="2 3">
    <name type="scientific">Chryseobacterium taklimakanense</name>
    <dbReference type="NCBI Taxonomy" id="536441"/>
    <lineage>
        <taxon>Bacteria</taxon>
        <taxon>Pseudomonadati</taxon>
        <taxon>Bacteroidota</taxon>
        <taxon>Flavobacteriia</taxon>
        <taxon>Flavobacteriales</taxon>
        <taxon>Weeksellaceae</taxon>
        <taxon>Chryseobacterium group</taxon>
        <taxon>Chryseobacterium</taxon>
    </lineage>
</organism>
<dbReference type="GO" id="GO:0003700">
    <property type="term" value="F:DNA-binding transcription factor activity"/>
    <property type="evidence" value="ECO:0007669"/>
    <property type="project" value="InterPro"/>
</dbReference>
<accession>A0A239XU82</accession>
<dbReference type="KEGG" id="ctak:4412677_02136"/>
<evidence type="ECO:0000256" key="1">
    <source>
        <dbReference type="PIRSR" id="PIRSR602481-1"/>
    </source>
</evidence>
<feature type="binding site" evidence="1">
    <location>
        <position position="180"/>
    </location>
    <ligand>
        <name>Zn(2+)</name>
        <dbReference type="ChEBI" id="CHEBI:29105"/>
    </ligand>
</feature>
<feature type="binding site" evidence="1">
    <location>
        <position position="141"/>
    </location>
    <ligand>
        <name>Zn(2+)</name>
        <dbReference type="ChEBI" id="CHEBI:29105"/>
    </ligand>
</feature>
<feature type="binding site" evidence="1">
    <location>
        <position position="144"/>
    </location>
    <ligand>
        <name>Zn(2+)</name>
        <dbReference type="ChEBI" id="CHEBI:29105"/>
    </ligand>
</feature>